<organism evidence="5">
    <name type="scientific">marine metagenome</name>
    <dbReference type="NCBI Taxonomy" id="408172"/>
    <lineage>
        <taxon>unclassified sequences</taxon>
        <taxon>metagenomes</taxon>
        <taxon>ecological metagenomes</taxon>
    </lineage>
</organism>
<evidence type="ECO:0000256" key="1">
    <source>
        <dbReference type="ARBA" id="ARBA00006484"/>
    </source>
</evidence>
<dbReference type="PANTHER" id="PTHR43180:SF28">
    <property type="entry name" value="NAD(P)-BINDING ROSSMANN-FOLD SUPERFAMILY PROTEIN"/>
    <property type="match status" value="1"/>
</dbReference>
<feature type="non-terminal residue" evidence="5">
    <location>
        <position position="127"/>
    </location>
</feature>
<comment type="similarity">
    <text evidence="1">Belongs to the short-chain dehydrogenases/reductases (SDR) family.</text>
</comment>
<evidence type="ECO:0008006" key="6">
    <source>
        <dbReference type="Google" id="ProtNLM"/>
    </source>
</evidence>
<name>A0A382NEQ0_9ZZZZ</name>
<gene>
    <name evidence="5" type="ORF">METZ01_LOCUS310905</name>
</gene>
<dbReference type="InterPro" id="IPR002347">
    <property type="entry name" value="SDR_fam"/>
</dbReference>
<protein>
    <recommendedName>
        <fullName evidence="6">Cyclopentanol dehydrogenase</fullName>
    </recommendedName>
</protein>
<evidence type="ECO:0000313" key="5">
    <source>
        <dbReference type="EMBL" id="SVC58051.1"/>
    </source>
</evidence>
<dbReference type="SUPFAM" id="SSF51735">
    <property type="entry name" value="NAD(P)-binding Rossmann-fold domains"/>
    <property type="match status" value="1"/>
</dbReference>
<dbReference type="InterPro" id="IPR036291">
    <property type="entry name" value="NAD(P)-bd_dom_sf"/>
</dbReference>
<keyword evidence="3" id="KW-0520">NAD</keyword>
<dbReference type="PRINTS" id="PR00081">
    <property type="entry name" value="GDHRDH"/>
</dbReference>
<reference evidence="5" key="1">
    <citation type="submission" date="2018-05" db="EMBL/GenBank/DDBJ databases">
        <authorList>
            <person name="Lanie J.A."/>
            <person name="Ng W.-L."/>
            <person name="Kazmierczak K.M."/>
            <person name="Andrzejewski T.M."/>
            <person name="Davidsen T.M."/>
            <person name="Wayne K.J."/>
            <person name="Tettelin H."/>
            <person name="Glass J.I."/>
            <person name="Rusch D."/>
            <person name="Podicherti R."/>
            <person name="Tsui H.-C.T."/>
            <person name="Winkler M.E."/>
        </authorList>
    </citation>
    <scope>NUCLEOTIDE SEQUENCE</scope>
</reference>
<dbReference type="Pfam" id="PF00106">
    <property type="entry name" value="adh_short"/>
    <property type="match status" value="1"/>
</dbReference>
<keyword evidence="2" id="KW-0560">Oxidoreductase</keyword>
<evidence type="ECO:0000256" key="3">
    <source>
        <dbReference type="ARBA" id="ARBA00023027"/>
    </source>
</evidence>
<dbReference type="PANTHER" id="PTHR43180">
    <property type="entry name" value="3-OXOACYL-(ACYL-CARRIER-PROTEIN) REDUCTASE (AFU_ORTHOLOGUE AFUA_6G11210)"/>
    <property type="match status" value="1"/>
</dbReference>
<keyword evidence="4" id="KW-0443">Lipid metabolism</keyword>
<dbReference type="Gene3D" id="3.40.50.720">
    <property type="entry name" value="NAD(P)-binding Rossmann-like Domain"/>
    <property type="match status" value="1"/>
</dbReference>
<dbReference type="AlphaFoldDB" id="A0A382NEQ0"/>
<dbReference type="GO" id="GO:0016491">
    <property type="term" value="F:oxidoreductase activity"/>
    <property type="evidence" value="ECO:0007669"/>
    <property type="project" value="UniProtKB-KW"/>
</dbReference>
<proteinExistence type="inferred from homology"/>
<evidence type="ECO:0000256" key="4">
    <source>
        <dbReference type="ARBA" id="ARBA00023098"/>
    </source>
</evidence>
<sequence length="127" mass="13757">MRLENKVALISGGARGMGAVEAKLFTTEGAKVVIGDVLEEDGRRTEAEINEAGGECLFVPLDVTNEAAWQDAVQAAVRRFGKLDILVNNAGIYRTERVEEVSEELWDLVMGINAKGVFLGTKHAIPE</sequence>
<dbReference type="GO" id="GO:0006629">
    <property type="term" value="P:lipid metabolic process"/>
    <property type="evidence" value="ECO:0007669"/>
    <property type="project" value="UniProtKB-KW"/>
</dbReference>
<accession>A0A382NEQ0</accession>
<evidence type="ECO:0000256" key="2">
    <source>
        <dbReference type="ARBA" id="ARBA00023002"/>
    </source>
</evidence>
<dbReference type="EMBL" id="UINC01099065">
    <property type="protein sequence ID" value="SVC58051.1"/>
    <property type="molecule type" value="Genomic_DNA"/>
</dbReference>